<name>A0A068R3L6_9GAMM</name>
<protein>
    <recommendedName>
        <fullName evidence="3">Bacteriophage protein</fullName>
    </recommendedName>
</protein>
<reference evidence="1 2" key="1">
    <citation type="submission" date="2013-07" db="EMBL/GenBank/DDBJ databases">
        <authorList>
            <person name="Genoscope - CEA"/>
        </authorList>
    </citation>
    <scope>NUCLEOTIDE SEQUENCE [LARGE SCALE GENOMIC DNA]</scope>
    <source>
        <strain evidence="1 2">G6</strain>
    </source>
</reference>
<dbReference type="KEGG" id="xpo:XPG1_1050"/>
<dbReference type="EMBL" id="FO704551">
    <property type="protein sequence ID" value="CDG20705.1"/>
    <property type="molecule type" value="Genomic_DNA"/>
</dbReference>
<accession>A0A068R3L6</accession>
<dbReference type="STRING" id="1354304.XPG1_1050"/>
<dbReference type="Proteomes" id="UP000032735">
    <property type="component" value="Chromosome"/>
</dbReference>
<dbReference type="OrthoDB" id="5465402at2"/>
<sequence>MRDYLKLVTPQHRTAPKFVYHIDLITRSLSDIAETVHQLNEAFSLDHAVGVQLDAVGEWIGLSRYVKTPIVGVYFSLDTETLGFDQGSWKRRYDSDSGFTELDDETYRTLLRVKIEANHWDGSSEMLERIYQRILPDRNARIFFVDNQDMSMDVFLTGSEIPEVIKAVIRQGYLNIKPQSVQVNNYINSSTGALFGFDINNEYVAGFDTSGWAVKL</sequence>
<dbReference type="AlphaFoldDB" id="A0A068R3L6"/>
<dbReference type="InterPro" id="IPR021283">
    <property type="entry name" value="Phage_Wedge1"/>
</dbReference>
<evidence type="ECO:0008006" key="3">
    <source>
        <dbReference type="Google" id="ProtNLM"/>
    </source>
</evidence>
<organism evidence="1 2">
    <name type="scientific">Xenorhabdus poinarii G6</name>
    <dbReference type="NCBI Taxonomy" id="1354304"/>
    <lineage>
        <taxon>Bacteria</taxon>
        <taxon>Pseudomonadati</taxon>
        <taxon>Pseudomonadota</taxon>
        <taxon>Gammaproteobacteria</taxon>
        <taxon>Enterobacterales</taxon>
        <taxon>Morganellaceae</taxon>
        <taxon>Xenorhabdus</taxon>
    </lineage>
</organism>
<evidence type="ECO:0000313" key="2">
    <source>
        <dbReference type="Proteomes" id="UP000032735"/>
    </source>
</evidence>
<evidence type="ECO:0000313" key="1">
    <source>
        <dbReference type="EMBL" id="CDG20705.1"/>
    </source>
</evidence>
<dbReference type="HOGENOM" id="CLU_076286_0_0_6"/>
<proteinExistence type="predicted"/>
<dbReference type="RefSeq" id="WP_045958047.1">
    <property type="nucleotide sequence ID" value="NZ_FO704551.1"/>
</dbReference>
<gene>
    <name evidence="1" type="ORF">XPG1_1050</name>
</gene>
<dbReference type="Pfam" id="PF11041">
    <property type="entry name" value="Phage_Wedge1"/>
    <property type="match status" value="1"/>
</dbReference>
<keyword evidence="2" id="KW-1185">Reference proteome</keyword>